<keyword evidence="1" id="KW-1133">Transmembrane helix</keyword>
<evidence type="ECO:0000313" key="2">
    <source>
        <dbReference type="EMBL" id="OFC37879.1"/>
    </source>
</evidence>
<dbReference type="RefSeq" id="WP_070114134.1">
    <property type="nucleotide sequence ID" value="NZ_LZYE01000063.1"/>
</dbReference>
<reference evidence="2 3" key="1">
    <citation type="submission" date="2016-06" db="EMBL/GenBank/DDBJ databases">
        <title>Gene turnover analysis identifies the evolutionary adaptation of the extremophile Acidithiobacillus caldus.</title>
        <authorList>
            <person name="Zhang X."/>
        </authorList>
    </citation>
    <scope>NUCLEOTIDE SEQUENCE [LARGE SCALE GENOMIC DNA]</scope>
    <source>
        <strain evidence="2 3">DX</strain>
    </source>
</reference>
<protein>
    <recommendedName>
        <fullName evidence="4">DUF4145 domain-containing protein</fullName>
    </recommendedName>
</protein>
<proteinExistence type="predicted"/>
<evidence type="ECO:0008006" key="4">
    <source>
        <dbReference type="Google" id="ProtNLM"/>
    </source>
</evidence>
<evidence type="ECO:0000256" key="1">
    <source>
        <dbReference type="SAM" id="Phobius"/>
    </source>
</evidence>
<evidence type="ECO:0000313" key="3">
    <source>
        <dbReference type="Proteomes" id="UP000175616"/>
    </source>
</evidence>
<comment type="caution">
    <text evidence="2">The sequence shown here is derived from an EMBL/GenBank/DDBJ whole genome shotgun (WGS) entry which is preliminary data.</text>
</comment>
<keyword evidence="1" id="KW-0472">Membrane</keyword>
<accession>A0A1E7YPL2</accession>
<name>A0A1E7YPL2_9PROT</name>
<dbReference type="AlphaFoldDB" id="A0A1E7YPL2"/>
<dbReference type="EMBL" id="LZYE01000063">
    <property type="protein sequence ID" value="OFC37879.1"/>
    <property type="molecule type" value="Genomic_DNA"/>
</dbReference>
<gene>
    <name evidence="2" type="ORF">BAE27_03365</name>
</gene>
<feature type="transmembrane region" description="Helical" evidence="1">
    <location>
        <begin position="134"/>
        <end position="154"/>
    </location>
</feature>
<feature type="transmembrane region" description="Helical" evidence="1">
    <location>
        <begin position="160"/>
        <end position="179"/>
    </location>
</feature>
<feature type="transmembrane region" description="Helical" evidence="1">
    <location>
        <begin position="209"/>
        <end position="226"/>
    </location>
</feature>
<feature type="transmembrane region" description="Helical" evidence="1">
    <location>
        <begin position="186"/>
        <end position="203"/>
    </location>
</feature>
<dbReference type="Proteomes" id="UP000175616">
    <property type="component" value="Unassembled WGS sequence"/>
</dbReference>
<sequence>MSLIRSEPQGGATRSQTALSALERVLIGASRVEQALRSIGGKGRGLHELCASLGRVLPPGLSNTIHAIARVRNRAAHEADRFRIGKGELRQYEHHCRWVLRELGRIERWRGPRKPRGPWYRTQWRQHRLGRATVFLHILLVLAVFTVPLGAAILLIQRGAWLEAVASAAVAALSAGILAYRRIVSLPILGLVLMGPLAALLAIPSPGNAPAAYLALLLGSWLLAATSA</sequence>
<organism evidence="2 3">
    <name type="scientific">Acidithiobacillus caldus</name>
    <dbReference type="NCBI Taxonomy" id="33059"/>
    <lineage>
        <taxon>Bacteria</taxon>
        <taxon>Pseudomonadati</taxon>
        <taxon>Pseudomonadota</taxon>
        <taxon>Acidithiobacillia</taxon>
        <taxon>Acidithiobacillales</taxon>
        <taxon>Acidithiobacillaceae</taxon>
        <taxon>Acidithiobacillus</taxon>
    </lineage>
</organism>
<keyword evidence="1" id="KW-0812">Transmembrane</keyword>